<accession>A0ABR5JX85</accession>
<evidence type="ECO:0000256" key="1">
    <source>
        <dbReference type="ARBA" id="ARBA00001946"/>
    </source>
</evidence>
<dbReference type="CDD" id="cd00385">
    <property type="entry name" value="Isoprenoid_Biosyn_C1"/>
    <property type="match status" value="1"/>
</dbReference>
<organism evidence="7 8">
    <name type="scientific">Lysinibacillus contaminans</name>
    <dbReference type="NCBI Taxonomy" id="1293441"/>
    <lineage>
        <taxon>Bacteria</taxon>
        <taxon>Bacillati</taxon>
        <taxon>Bacillota</taxon>
        <taxon>Bacilli</taxon>
        <taxon>Bacillales</taxon>
        <taxon>Bacillaceae</taxon>
        <taxon>Lysinibacillus</taxon>
    </lineage>
</organism>
<dbReference type="SFLD" id="SFLDG01211">
    <property type="entry name" value="Competence_Regulatory_Protein"/>
    <property type="match status" value="1"/>
</dbReference>
<keyword evidence="4" id="KW-0479">Metal-binding</keyword>
<dbReference type="EMBL" id="LGRV01000006">
    <property type="protein sequence ID" value="KOS66796.1"/>
    <property type="molecule type" value="Genomic_DNA"/>
</dbReference>
<sequence>MEITSQQNIISCASRWIQDSFYNEHLQQLALEYIDYKFKLPLSLSNLTEIHYQIFRTEYTNCELVDLQTIIEIILLASDILDDIQDQDSPTSPWSNEKLNHNLNVLIGLLFISLSKINTLQCSNQTKIYINNNLYPLMLDALNGQHEDLENKLSNEVEYIKLATLKSGSLIFMANLLGAGEISTDNLNKVKEYSGYLGVIAQIRNDVHDLVNLENKKDLKKKKKTLPILYYLHNQDERFKVIKGYYEEITQFEELTKRERNILKNAITNGGALTYCKIVEQIYLSKFKECIDSMELSQHHKNLLITINI</sequence>
<dbReference type="PANTHER" id="PTHR12001">
    <property type="entry name" value="GERANYLGERANYL PYROPHOSPHATE SYNTHASE"/>
    <property type="match status" value="1"/>
</dbReference>
<evidence type="ECO:0000256" key="6">
    <source>
        <dbReference type="RuleBase" id="RU004466"/>
    </source>
</evidence>
<keyword evidence="3 6" id="KW-0808">Transferase</keyword>
<keyword evidence="8" id="KW-1185">Reference proteome</keyword>
<dbReference type="InterPro" id="IPR000092">
    <property type="entry name" value="Polyprenyl_synt"/>
</dbReference>
<dbReference type="Pfam" id="PF00348">
    <property type="entry name" value="polyprenyl_synt"/>
    <property type="match status" value="1"/>
</dbReference>
<dbReference type="InterPro" id="IPR008949">
    <property type="entry name" value="Isoprenoid_synthase_dom_sf"/>
</dbReference>
<protein>
    <submittedName>
        <fullName evidence="7">ComQ</fullName>
    </submittedName>
</protein>
<dbReference type="RefSeq" id="WP_053585014.1">
    <property type="nucleotide sequence ID" value="NZ_LGRV01000006.1"/>
</dbReference>
<gene>
    <name evidence="7" type="ORF">AEA09_16275</name>
</gene>
<comment type="caution">
    <text evidence="7">The sequence shown here is derived from an EMBL/GenBank/DDBJ whole genome shotgun (WGS) entry which is preliminary data.</text>
</comment>
<evidence type="ECO:0000256" key="3">
    <source>
        <dbReference type="ARBA" id="ARBA00022679"/>
    </source>
</evidence>
<dbReference type="SUPFAM" id="SSF48576">
    <property type="entry name" value="Terpenoid synthases"/>
    <property type="match status" value="1"/>
</dbReference>
<evidence type="ECO:0000313" key="8">
    <source>
        <dbReference type="Proteomes" id="UP000050668"/>
    </source>
</evidence>
<evidence type="ECO:0000256" key="2">
    <source>
        <dbReference type="ARBA" id="ARBA00006706"/>
    </source>
</evidence>
<comment type="similarity">
    <text evidence="2 6">Belongs to the FPP/GGPP synthase family.</text>
</comment>
<evidence type="ECO:0000313" key="7">
    <source>
        <dbReference type="EMBL" id="KOS66796.1"/>
    </source>
</evidence>
<dbReference type="Gene3D" id="1.10.600.10">
    <property type="entry name" value="Farnesyl Diphosphate Synthase"/>
    <property type="match status" value="1"/>
</dbReference>
<dbReference type="InterPro" id="IPR033965">
    <property type="entry name" value="ComQ"/>
</dbReference>
<dbReference type="SFLD" id="SFLDS00005">
    <property type="entry name" value="Isoprenoid_Synthase_Type_I"/>
    <property type="match status" value="1"/>
</dbReference>
<dbReference type="PANTHER" id="PTHR12001:SF69">
    <property type="entry name" value="ALL TRANS-POLYPRENYL-DIPHOSPHATE SYNTHASE PDSS1"/>
    <property type="match status" value="1"/>
</dbReference>
<dbReference type="Proteomes" id="UP000050668">
    <property type="component" value="Unassembled WGS sequence"/>
</dbReference>
<reference evidence="8" key="1">
    <citation type="submission" date="2015-07" db="EMBL/GenBank/DDBJ databases">
        <title>Fjat-14205 dsm 2895.</title>
        <authorList>
            <person name="Liu B."/>
            <person name="Wang J."/>
            <person name="Zhu Y."/>
            <person name="Liu G."/>
            <person name="Chen Q."/>
            <person name="Chen Z."/>
            <person name="Lan J."/>
            <person name="Che J."/>
            <person name="Ge C."/>
            <person name="Shi H."/>
            <person name="Pan Z."/>
            <person name="Liu X."/>
        </authorList>
    </citation>
    <scope>NUCLEOTIDE SEQUENCE [LARGE SCALE GENOMIC DNA]</scope>
    <source>
        <strain evidence="8">DSM 25560</strain>
    </source>
</reference>
<comment type="cofactor">
    <cofactor evidence="1">
        <name>Mg(2+)</name>
        <dbReference type="ChEBI" id="CHEBI:18420"/>
    </cofactor>
</comment>
<name>A0ABR5JX85_9BACI</name>
<evidence type="ECO:0000256" key="5">
    <source>
        <dbReference type="ARBA" id="ARBA00022842"/>
    </source>
</evidence>
<keyword evidence="5" id="KW-0460">Magnesium</keyword>
<proteinExistence type="inferred from homology"/>
<evidence type="ECO:0000256" key="4">
    <source>
        <dbReference type="ARBA" id="ARBA00022723"/>
    </source>
</evidence>